<keyword evidence="5" id="KW-0479">Metal-binding</keyword>
<dbReference type="PANTHER" id="PTHR11670">
    <property type="entry name" value="ACONITASE/IRON-RESPONSIVE ELEMENT FAMILY MEMBER"/>
    <property type="match status" value="1"/>
</dbReference>
<dbReference type="FunFam" id="3.90.70.130:FF:000001">
    <property type="entry name" value="Probable Ufm1-specific protease 2"/>
    <property type="match status" value="1"/>
</dbReference>
<dbReference type="InterPro" id="IPR015928">
    <property type="entry name" value="Aconitase/3IPM_dehydase_swvl"/>
</dbReference>
<name>A0A8S2JYW7_9BILA</name>
<dbReference type="Pfam" id="PF00694">
    <property type="entry name" value="Aconitase_C"/>
    <property type="match status" value="1"/>
</dbReference>
<keyword evidence="11" id="KW-0456">Lyase</keyword>
<evidence type="ECO:0000256" key="6">
    <source>
        <dbReference type="ARBA" id="ARBA00022786"/>
    </source>
</evidence>
<comment type="caution">
    <text evidence="15">The sequence shown here is derived from an EMBL/GenBank/DDBJ whole genome shotgun (WGS) entry which is preliminary data.</text>
</comment>
<dbReference type="InterPro" id="IPR038765">
    <property type="entry name" value="Papain-like_cys_pep_sf"/>
</dbReference>
<dbReference type="GO" id="GO:0051536">
    <property type="term" value="F:iron-sulfur cluster binding"/>
    <property type="evidence" value="ECO:0007669"/>
    <property type="project" value="UniProtKB-KW"/>
</dbReference>
<dbReference type="GO" id="GO:0071567">
    <property type="term" value="F:deUFMylase activity"/>
    <property type="evidence" value="ECO:0007669"/>
    <property type="project" value="UniProtKB-ARBA"/>
</dbReference>
<proteinExistence type="inferred from homology"/>
<evidence type="ECO:0000256" key="8">
    <source>
        <dbReference type="ARBA" id="ARBA00022807"/>
    </source>
</evidence>
<evidence type="ECO:0000256" key="4">
    <source>
        <dbReference type="ARBA" id="ARBA00022670"/>
    </source>
</evidence>
<dbReference type="InterPro" id="IPR012462">
    <property type="entry name" value="UFSP1/2_DUB_cat"/>
</dbReference>
<dbReference type="InterPro" id="IPR036008">
    <property type="entry name" value="Aconitase_4Fe-4S_dom"/>
</dbReference>
<dbReference type="AlphaFoldDB" id="A0A8S2JYW7"/>
<keyword evidence="4" id="KW-0645">Protease</keyword>
<dbReference type="InterPro" id="IPR000573">
    <property type="entry name" value="AconitaseA/IPMdHydase_ssu_swvl"/>
</dbReference>
<evidence type="ECO:0000256" key="9">
    <source>
        <dbReference type="ARBA" id="ARBA00023004"/>
    </source>
</evidence>
<dbReference type="InterPro" id="IPR001030">
    <property type="entry name" value="Acoase/IPM_deHydtase_lsu_aba"/>
</dbReference>
<comment type="similarity">
    <text evidence="2">Belongs to the aconitase/IPM isomerase family.</text>
</comment>
<comment type="similarity">
    <text evidence="3">Belongs to the peptidase C78 family.</text>
</comment>
<dbReference type="InterPro" id="IPR015931">
    <property type="entry name" value="Acnase/IPM_dHydase_lsu_aba_1/3"/>
</dbReference>
<evidence type="ECO:0000256" key="5">
    <source>
        <dbReference type="ARBA" id="ARBA00022723"/>
    </source>
</evidence>
<dbReference type="Proteomes" id="UP000676336">
    <property type="component" value="Unassembled WGS sequence"/>
</dbReference>
<dbReference type="InterPro" id="IPR006249">
    <property type="entry name" value="Aconitase/IRP2"/>
</dbReference>
<sequence>MGTIEAETAMFGQPINIRLASVVIGCRLVGQPHFMSTSTDLISALMKYLRLIGLDNKYIEFFGSSLKYVTIADRSSIAHLCVGQGALLAYFPLDDLCLKHFSRTGRDPSFIDRLRDYLIAAKLFSDDVQHQNIVYTDVYEFDLCTVTPSCSGPKRAQDKVSLNSMKSDFQECLTAPSGFKGYNLPADQLDCSISISPDETLKHGSVALAAITSSANGISHATSLLTTGLLAKNALDRGLRIPSFTQTYLSPGSGVVTTYLRESETLKSLEKLGFRVTGYGCGECIQNEETNGLKPDIKQFVNENNLITIGMISGTRHTQQRHSLIKANYVTSPPLVLAYALVGNVLTDLEQETIGVGNENLFLKDIWPSRQIVEEIEDEIIIKKLLNQIHENIQTGNPQWNSIRIPSIHLYPQYPWAEYSTYIKRPPFFDTIAKHNPLSKTICIDNARVLLYLGDDVSTDHISPAGSISRTCPAAKYLSQKGITPRDYNSFGSRRGNDAVMVRGTFNHHRLNNKLVTKRASSLVPSSSPSPATATLYLSTNTEMDIFDASEHYRATKTPLIVLTGKNYGCGPTRDWVAKGPWMLGIRAILAESFEPQHRSNLIGMNILPLQFKDGDTCASLNLTGREIYSIEYNTDDNKNLAIVKLDNGKTFSMIARIDTEIERLYMLHGGLLPYNTINQTFRHYYIKPINQIVTFLDGEKDTVRSALQVKYPQLPMNQPFISIDFGDGQLTSLMTSGRLFDVHKNLPPKVNGGQQTLVDGHYAYYHYMQDNFDDNMWGCAYRSLQTLCSWFILQGYTTKPIPKHSEIQQILIDIKDKPKNFLNSRQWIGSMEVSFVLQNYLDVECKIIRVERGSDMIERVRELISHFNKEGSPIMIGGGVLAHTILGVDFNESTGDSMLLVLDPHYTGVDDIRTIQNNGWVGWKPWSFWSQDAFYNLCCPLRPKIVSS</sequence>
<evidence type="ECO:0000259" key="14">
    <source>
        <dbReference type="Pfam" id="PF07910"/>
    </source>
</evidence>
<dbReference type="Gene3D" id="3.90.70.130">
    <property type="match status" value="1"/>
</dbReference>
<dbReference type="EMBL" id="CAJOBI010000533">
    <property type="protein sequence ID" value="CAF3829669.1"/>
    <property type="molecule type" value="Genomic_DNA"/>
</dbReference>
<dbReference type="Pfam" id="PF07910">
    <property type="entry name" value="Peptidase_C78"/>
    <property type="match status" value="1"/>
</dbReference>
<dbReference type="SUPFAM" id="SSF53732">
    <property type="entry name" value="Aconitase iron-sulfur domain"/>
    <property type="match status" value="1"/>
</dbReference>
<protein>
    <recommendedName>
        <fullName evidence="17">Aconitate hydratase</fullName>
    </recommendedName>
</protein>
<evidence type="ECO:0000256" key="10">
    <source>
        <dbReference type="ARBA" id="ARBA00023014"/>
    </source>
</evidence>
<feature type="domain" description="UFSP1/2/DUB catalytic" evidence="14">
    <location>
        <begin position="755"/>
        <end position="939"/>
    </location>
</feature>
<evidence type="ECO:0000256" key="11">
    <source>
        <dbReference type="ARBA" id="ARBA00023239"/>
    </source>
</evidence>
<accession>A0A8S2JYW7</accession>
<evidence type="ECO:0000313" key="16">
    <source>
        <dbReference type="Proteomes" id="UP000676336"/>
    </source>
</evidence>
<dbReference type="GO" id="GO:0046872">
    <property type="term" value="F:metal ion binding"/>
    <property type="evidence" value="ECO:0007669"/>
    <property type="project" value="UniProtKB-KW"/>
</dbReference>
<dbReference type="GO" id="GO:0016829">
    <property type="term" value="F:lyase activity"/>
    <property type="evidence" value="ECO:0007669"/>
    <property type="project" value="UniProtKB-KW"/>
</dbReference>
<dbReference type="SUPFAM" id="SSF54001">
    <property type="entry name" value="Cysteine proteinases"/>
    <property type="match status" value="1"/>
</dbReference>
<evidence type="ECO:0000256" key="7">
    <source>
        <dbReference type="ARBA" id="ARBA00022801"/>
    </source>
</evidence>
<feature type="domain" description="Aconitase A/isopropylmalate dehydratase small subunit swivel" evidence="13">
    <location>
        <begin position="475"/>
        <end position="614"/>
    </location>
</feature>
<dbReference type="SUPFAM" id="SSF52016">
    <property type="entry name" value="LeuD/IlvD-like"/>
    <property type="match status" value="1"/>
</dbReference>
<feature type="domain" description="Aconitase/3-isopropylmalate dehydratase large subunit alpha/beta/alpha" evidence="12">
    <location>
        <begin position="2"/>
        <end position="343"/>
    </location>
</feature>
<comment type="cofactor">
    <cofactor evidence="1">
        <name>[4Fe-4S] cluster</name>
        <dbReference type="ChEBI" id="CHEBI:49883"/>
    </cofactor>
</comment>
<keyword evidence="8" id="KW-0788">Thiol protease</keyword>
<keyword evidence="10" id="KW-0411">Iron-sulfur</keyword>
<evidence type="ECO:0000256" key="1">
    <source>
        <dbReference type="ARBA" id="ARBA00001966"/>
    </source>
</evidence>
<dbReference type="Gene3D" id="6.10.190.10">
    <property type="match status" value="1"/>
</dbReference>
<evidence type="ECO:0000256" key="3">
    <source>
        <dbReference type="ARBA" id="ARBA00008552"/>
    </source>
</evidence>
<gene>
    <name evidence="15" type="ORF">SMN809_LOCUS2787</name>
</gene>
<dbReference type="Pfam" id="PF00330">
    <property type="entry name" value="Aconitase"/>
    <property type="match status" value="1"/>
</dbReference>
<keyword evidence="6" id="KW-0833">Ubl conjugation pathway</keyword>
<dbReference type="PRINTS" id="PR00415">
    <property type="entry name" value="ACONITASE"/>
</dbReference>
<keyword evidence="7" id="KW-0378">Hydrolase</keyword>
<dbReference type="GO" id="GO:0006508">
    <property type="term" value="P:proteolysis"/>
    <property type="evidence" value="ECO:0007669"/>
    <property type="project" value="UniProtKB-KW"/>
</dbReference>
<dbReference type="Gene3D" id="3.20.19.10">
    <property type="entry name" value="Aconitase, domain 4"/>
    <property type="match status" value="1"/>
</dbReference>
<reference evidence="15" key="1">
    <citation type="submission" date="2021-02" db="EMBL/GenBank/DDBJ databases">
        <authorList>
            <person name="Nowell W R."/>
        </authorList>
    </citation>
    <scope>NUCLEOTIDE SEQUENCE</scope>
</reference>
<evidence type="ECO:0000313" key="15">
    <source>
        <dbReference type="EMBL" id="CAF3829669.1"/>
    </source>
</evidence>
<keyword evidence="9" id="KW-0408">Iron</keyword>
<evidence type="ECO:0000259" key="12">
    <source>
        <dbReference type="Pfam" id="PF00330"/>
    </source>
</evidence>
<evidence type="ECO:0008006" key="17">
    <source>
        <dbReference type="Google" id="ProtNLM"/>
    </source>
</evidence>
<dbReference type="FunFam" id="3.20.19.10:FF:000001">
    <property type="entry name" value="Aconitate hydratase"/>
    <property type="match status" value="1"/>
</dbReference>
<organism evidence="15 16">
    <name type="scientific">Rotaria magnacalcarata</name>
    <dbReference type="NCBI Taxonomy" id="392030"/>
    <lineage>
        <taxon>Eukaryota</taxon>
        <taxon>Metazoa</taxon>
        <taxon>Spiralia</taxon>
        <taxon>Gnathifera</taxon>
        <taxon>Rotifera</taxon>
        <taxon>Eurotatoria</taxon>
        <taxon>Bdelloidea</taxon>
        <taxon>Philodinida</taxon>
        <taxon>Philodinidae</taxon>
        <taxon>Rotaria</taxon>
    </lineage>
</organism>
<dbReference type="Gene3D" id="3.30.499.10">
    <property type="entry name" value="Aconitase, domain 3"/>
    <property type="match status" value="2"/>
</dbReference>
<evidence type="ECO:0000256" key="2">
    <source>
        <dbReference type="ARBA" id="ARBA00007185"/>
    </source>
</evidence>
<evidence type="ECO:0000259" key="13">
    <source>
        <dbReference type="Pfam" id="PF00694"/>
    </source>
</evidence>